<keyword evidence="1" id="KW-1133">Transmembrane helix</keyword>
<proteinExistence type="predicted"/>
<feature type="transmembrane region" description="Helical" evidence="1">
    <location>
        <begin position="34"/>
        <end position="57"/>
    </location>
</feature>
<gene>
    <name evidence="2" type="ORF">F6X53_19825</name>
</gene>
<evidence type="ECO:0000313" key="2">
    <source>
        <dbReference type="EMBL" id="KAB1077137.1"/>
    </source>
</evidence>
<organism evidence="2 3">
    <name type="scientific">Methylobacterium soli</name>
    <dbReference type="NCBI Taxonomy" id="553447"/>
    <lineage>
        <taxon>Bacteria</taxon>
        <taxon>Pseudomonadati</taxon>
        <taxon>Pseudomonadota</taxon>
        <taxon>Alphaproteobacteria</taxon>
        <taxon>Hyphomicrobiales</taxon>
        <taxon>Methylobacteriaceae</taxon>
        <taxon>Methylobacterium</taxon>
    </lineage>
</organism>
<dbReference type="EMBL" id="VZZK01000023">
    <property type="protein sequence ID" value="KAB1077137.1"/>
    <property type="molecule type" value="Genomic_DNA"/>
</dbReference>
<evidence type="ECO:0000256" key="1">
    <source>
        <dbReference type="SAM" id="Phobius"/>
    </source>
</evidence>
<dbReference type="RefSeq" id="WP_151001924.1">
    <property type="nucleotide sequence ID" value="NZ_BPQY01000259.1"/>
</dbReference>
<keyword evidence="1" id="KW-0472">Membrane</keyword>
<name>A0A6L3T240_9HYPH</name>
<reference evidence="2 3" key="1">
    <citation type="submission" date="2019-09" db="EMBL/GenBank/DDBJ databases">
        <title>YIM 48816 draft genome.</title>
        <authorList>
            <person name="Jiang L."/>
        </authorList>
    </citation>
    <scope>NUCLEOTIDE SEQUENCE [LARGE SCALE GENOMIC DNA]</scope>
    <source>
        <strain evidence="2 3">YIM 48816</strain>
    </source>
</reference>
<keyword evidence="3" id="KW-1185">Reference proteome</keyword>
<sequence>MAGGAFAFFVVYVVGLVVTGVSWLALLHDLRLRSVWAVLLEVALFASAAGMIVFSASDAVKNHFVYSACVFALLFCLTFWPFLRHCIRHRRWPD</sequence>
<dbReference type="Proteomes" id="UP000474159">
    <property type="component" value="Unassembled WGS sequence"/>
</dbReference>
<accession>A0A6L3T240</accession>
<comment type="caution">
    <text evidence="2">The sequence shown here is derived from an EMBL/GenBank/DDBJ whole genome shotgun (WGS) entry which is preliminary data.</text>
</comment>
<feature type="transmembrane region" description="Helical" evidence="1">
    <location>
        <begin position="6"/>
        <end position="27"/>
    </location>
</feature>
<protein>
    <submittedName>
        <fullName evidence="2">Uncharacterized protein</fullName>
    </submittedName>
</protein>
<feature type="transmembrane region" description="Helical" evidence="1">
    <location>
        <begin position="63"/>
        <end position="83"/>
    </location>
</feature>
<evidence type="ECO:0000313" key="3">
    <source>
        <dbReference type="Proteomes" id="UP000474159"/>
    </source>
</evidence>
<dbReference type="AlphaFoldDB" id="A0A6L3T240"/>
<keyword evidence="1" id="KW-0812">Transmembrane</keyword>